<dbReference type="SUPFAM" id="SSF56436">
    <property type="entry name" value="C-type lectin-like"/>
    <property type="match status" value="1"/>
</dbReference>
<protein>
    <submittedName>
        <fullName evidence="12">C-type lectin domain family 14 member A</fullName>
    </submittedName>
</protein>
<keyword evidence="5 8" id="KW-1133">Transmembrane helix</keyword>
<evidence type="ECO:0000256" key="5">
    <source>
        <dbReference type="ARBA" id="ARBA00022989"/>
    </source>
</evidence>
<dbReference type="InterPro" id="IPR016187">
    <property type="entry name" value="CTDL_fold"/>
</dbReference>
<feature type="chain" id="PRO_5026893644" evidence="9">
    <location>
        <begin position="19"/>
        <end position="403"/>
    </location>
</feature>
<dbReference type="GO" id="GO:0016477">
    <property type="term" value="P:cell migration"/>
    <property type="evidence" value="ECO:0007669"/>
    <property type="project" value="TreeGrafter"/>
</dbReference>
<evidence type="ECO:0000256" key="7">
    <source>
        <dbReference type="SAM" id="MobiDB-lite"/>
    </source>
</evidence>
<dbReference type="Proteomes" id="UP000504624">
    <property type="component" value="Unplaced"/>
</dbReference>
<evidence type="ECO:0000313" key="11">
    <source>
        <dbReference type="Proteomes" id="UP000504624"/>
    </source>
</evidence>
<feature type="region of interest" description="Disordered" evidence="7">
    <location>
        <begin position="289"/>
        <end position="315"/>
    </location>
</feature>
<dbReference type="InterPro" id="IPR016186">
    <property type="entry name" value="C-type_lectin-like/link_sf"/>
</dbReference>
<evidence type="ECO:0000256" key="1">
    <source>
        <dbReference type="ARBA" id="ARBA00004479"/>
    </source>
</evidence>
<keyword evidence="4" id="KW-0430">Lectin</keyword>
<dbReference type="RefSeq" id="XP_017684850.1">
    <property type="nucleotide sequence ID" value="XM_017829361.1"/>
</dbReference>
<evidence type="ECO:0000256" key="9">
    <source>
        <dbReference type="SAM" id="SignalP"/>
    </source>
</evidence>
<evidence type="ECO:0000256" key="4">
    <source>
        <dbReference type="ARBA" id="ARBA00022734"/>
    </source>
</evidence>
<evidence type="ECO:0000313" key="12">
    <source>
        <dbReference type="RefSeq" id="XP_017684850.1"/>
    </source>
</evidence>
<feature type="compositionally biased region" description="Low complexity" evidence="7">
    <location>
        <begin position="384"/>
        <end position="403"/>
    </location>
</feature>
<feature type="region of interest" description="Disordered" evidence="7">
    <location>
        <begin position="375"/>
        <end position="403"/>
    </location>
</feature>
<reference evidence="12" key="1">
    <citation type="submission" date="2025-08" db="UniProtKB">
        <authorList>
            <consortium name="RefSeq"/>
        </authorList>
    </citation>
    <scope>IDENTIFICATION</scope>
</reference>
<organism evidence="11 12">
    <name type="scientific">Lepidothrix coronata</name>
    <name type="common">blue-crowned manakin</name>
    <dbReference type="NCBI Taxonomy" id="321398"/>
    <lineage>
        <taxon>Eukaryota</taxon>
        <taxon>Metazoa</taxon>
        <taxon>Chordata</taxon>
        <taxon>Craniata</taxon>
        <taxon>Vertebrata</taxon>
        <taxon>Euteleostomi</taxon>
        <taxon>Archelosauria</taxon>
        <taxon>Archosauria</taxon>
        <taxon>Dinosauria</taxon>
        <taxon>Saurischia</taxon>
        <taxon>Theropoda</taxon>
        <taxon>Coelurosauria</taxon>
        <taxon>Aves</taxon>
        <taxon>Neognathae</taxon>
        <taxon>Neoaves</taxon>
        <taxon>Telluraves</taxon>
        <taxon>Australaves</taxon>
        <taxon>Passeriformes</taxon>
        <taxon>Pipridae</taxon>
        <taxon>Lepidothrix</taxon>
    </lineage>
</organism>
<feature type="signal peptide" evidence="9">
    <location>
        <begin position="1"/>
        <end position="18"/>
    </location>
</feature>
<dbReference type="GeneID" id="108504416"/>
<sequence>MRGARPWCLLLAAACALSRPPPPPRAAVRCSPAGTCFSAHLDNASYPAASGACGQRQGGLAWVSGEPELRLLLGLLAEAAAPTLLWVGLKRNASVCTHAEHPLRGFAWEGVGGGTAPQDVPEALGRWVKEPVRSCLTARCAGLHLAAVPESNPSWGWEERVCHRESPGYVCKYHYEGACPDLSPAGALDLDYRLPFEEGSPGPGFSPPGTVLTVTCPGGEVQLTCQSDPGGFAWKVAEEPLCPCPLGRRSPGSGRCAEAAGCRDAAGGFACACTPGGRDGTLCPGTGAAPTAAGGPAESPGAGAEGWPPFIPTHGSSAGLPAATTAVAGGQKTAAPLPSSSNYVFVLVTVAVVVLVIMVMTVLGVFNICFNKKCEGRGDKESPEAGSKAEAGSAEPSGAAGGD</sequence>
<feature type="compositionally biased region" description="Low complexity" evidence="7">
    <location>
        <begin position="289"/>
        <end position="308"/>
    </location>
</feature>
<name>A0A6J0IDR6_9PASS</name>
<dbReference type="PANTHER" id="PTHR14789">
    <property type="entry name" value="CHONDROLECTIN VARIANT CHODLFDELTAE"/>
    <property type="match status" value="1"/>
</dbReference>
<keyword evidence="6 8" id="KW-0472">Membrane</keyword>
<evidence type="ECO:0000256" key="6">
    <source>
        <dbReference type="ARBA" id="ARBA00023136"/>
    </source>
</evidence>
<dbReference type="GO" id="GO:0050840">
    <property type="term" value="F:extracellular matrix binding"/>
    <property type="evidence" value="ECO:0007669"/>
    <property type="project" value="TreeGrafter"/>
</dbReference>
<keyword evidence="3 9" id="KW-0732">Signal</keyword>
<dbReference type="GO" id="GO:0030246">
    <property type="term" value="F:carbohydrate binding"/>
    <property type="evidence" value="ECO:0007669"/>
    <property type="project" value="UniProtKB-KW"/>
</dbReference>
<dbReference type="OrthoDB" id="9890094at2759"/>
<dbReference type="InterPro" id="IPR001304">
    <property type="entry name" value="C-type_lectin-like"/>
</dbReference>
<dbReference type="PROSITE" id="PS50041">
    <property type="entry name" value="C_TYPE_LECTIN_2"/>
    <property type="match status" value="1"/>
</dbReference>
<keyword evidence="2 8" id="KW-0812">Transmembrane</keyword>
<dbReference type="InterPro" id="IPR051505">
    <property type="entry name" value="C-type_lectin_domain"/>
</dbReference>
<evidence type="ECO:0000259" key="10">
    <source>
        <dbReference type="PROSITE" id="PS50041"/>
    </source>
</evidence>
<accession>A0A6J0IDR6</accession>
<comment type="subcellular location">
    <subcellularLocation>
        <location evidence="1">Membrane</location>
        <topology evidence="1">Single-pass type I membrane protein</topology>
    </subcellularLocation>
</comment>
<dbReference type="GO" id="GO:0031012">
    <property type="term" value="C:extracellular matrix"/>
    <property type="evidence" value="ECO:0007669"/>
    <property type="project" value="TreeGrafter"/>
</dbReference>
<feature type="domain" description="C-type lectin" evidence="10">
    <location>
        <begin position="32"/>
        <end position="165"/>
    </location>
</feature>
<gene>
    <name evidence="12" type="primary">CLEC14A</name>
</gene>
<proteinExistence type="predicted"/>
<keyword evidence="11" id="KW-1185">Reference proteome</keyword>
<evidence type="ECO:0000256" key="2">
    <source>
        <dbReference type="ARBA" id="ARBA00022692"/>
    </source>
</evidence>
<dbReference type="GO" id="GO:0009897">
    <property type="term" value="C:external side of plasma membrane"/>
    <property type="evidence" value="ECO:0007669"/>
    <property type="project" value="TreeGrafter"/>
</dbReference>
<feature type="transmembrane region" description="Helical" evidence="8">
    <location>
        <begin position="343"/>
        <end position="370"/>
    </location>
</feature>
<dbReference type="Gene3D" id="3.10.100.10">
    <property type="entry name" value="Mannose-Binding Protein A, subunit A"/>
    <property type="match status" value="1"/>
</dbReference>
<dbReference type="GO" id="GO:1990430">
    <property type="term" value="F:extracellular matrix protein binding"/>
    <property type="evidence" value="ECO:0007669"/>
    <property type="project" value="TreeGrafter"/>
</dbReference>
<dbReference type="PANTHER" id="PTHR14789:SF5">
    <property type="entry name" value="C-TYPE LECTIN DOMAIN FAMILY 14 MEMBER A"/>
    <property type="match status" value="1"/>
</dbReference>
<evidence type="ECO:0000256" key="3">
    <source>
        <dbReference type="ARBA" id="ARBA00022729"/>
    </source>
</evidence>
<evidence type="ECO:0000256" key="8">
    <source>
        <dbReference type="SAM" id="Phobius"/>
    </source>
</evidence>
<dbReference type="CTD" id="161198"/>
<dbReference type="AlphaFoldDB" id="A0A6J0IDR6"/>